<evidence type="ECO:0000256" key="5">
    <source>
        <dbReference type="SAM" id="SignalP"/>
    </source>
</evidence>
<keyword evidence="2" id="KW-0964">Secreted</keyword>
<comment type="caution">
    <text evidence="4">Lacks conserved residue(s) required for the propagation of feature annotation.</text>
</comment>
<feature type="disulfide bond" evidence="4">
    <location>
        <begin position="162"/>
        <end position="182"/>
    </location>
</feature>
<dbReference type="InterPro" id="IPR009030">
    <property type="entry name" value="Growth_fac_rcpt_cys_sf"/>
</dbReference>
<protein>
    <recommendedName>
        <fullName evidence="6">Thyroglobulin type-1 domain-containing protein</fullName>
    </recommendedName>
</protein>
<evidence type="ECO:0000256" key="3">
    <source>
        <dbReference type="ARBA" id="ARBA00023157"/>
    </source>
</evidence>
<dbReference type="PROSITE" id="PS51162">
    <property type="entry name" value="THYROGLOBULIN_1_2"/>
    <property type="match status" value="1"/>
</dbReference>
<evidence type="ECO:0000313" key="7">
    <source>
        <dbReference type="EMBL" id="KAK3792514.1"/>
    </source>
</evidence>
<dbReference type="AlphaFoldDB" id="A0AAE1ARL3"/>
<proteinExistence type="predicted"/>
<dbReference type="InterPro" id="IPR000716">
    <property type="entry name" value="Thyroglobulin_1"/>
</dbReference>
<dbReference type="Gene3D" id="4.10.800.10">
    <property type="entry name" value="Thyroglobulin type-1"/>
    <property type="match status" value="1"/>
</dbReference>
<dbReference type="GO" id="GO:0005576">
    <property type="term" value="C:extracellular region"/>
    <property type="evidence" value="ECO:0007669"/>
    <property type="project" value="UniProtKB-SubCell"/>
</dbReference>
<dbReference type="Gene3D" id="4.10.40.20">
    <property type="match status" value="1"/>
</dbReference>
<feature type="domain" description="Thyroglobulin type-1" evidence="6">
    <location>
        <begin position="118"/>
        <end position="182"/>
    </location>
</feature>
<feature type="chain" id="PRO_5041927075" description="Thyroglobulin type-1 domain-containing protein" evidence="5">
    <location>
        <begin position="18"/>
        <end position="182"/>
    </location>
</feature>
<keyword evidence="5" id="KW-0732">Signal</keyword>
<organism evidence="7 8">
    <name type="scientific">Elysia crispata</name>
    <name type="common">lettuce slug</name>
    <dbReference type="NCBI Taxonomy" id="231223"/>
    <lineage>
        <taxon>Eukaryota</taxon>
        <taxon>Metazoa</taxon>
        <taxon>Spiralia</taxon>
        <taxon>Lophotrochozoa</taxon>
        <taxon>Mollusca</taxon>
        <taxon>Gastropoda</taxon>
        <taxon>Heterobranchia</taxon>
        <taxon>Euthyneura</taxon>
        <taxon>Panpulmonata</taxon>
        <taxon>Sacoglossa</taxon>
        <taxon>Placobranchoidea</taxon>
        <taxon>Plakobranchidae</taxon>
        <taxon>Elysia</taxon>
    </lineage>
</organism>
<dbReference type="InterPro" id="IPR036857">
    <property type="entry name" value="Thyroglobulin_1_sf"/>
</dbReference>
<comment type="caution">
    <text evidence="7">The sequence shown here is derived from an EMBL/GenBank/DDBJ whole genome shotgun (WGS) entry which is preliminary data.</text>
</comment>
<accession>A0AAE1ARL3</accession>
<keyword evidence="3 4" id="KW-1015">Disulfide bond</keyword>
<comment type="subcellular location">
    <subcellularLocation>
        <location evidence="1">Secreted</location>
    </subcellularLocation>
</comment>
<evidence type="ECO:0000259" key="6">
    <source>
        <dbReference type="PROSITE" id="PS51162"/>
    </source>
</evidence>
<keyword evidence="8" id="KW-1185">Reference proteome</keyword>
<name>A0AAE1ARL3_9GAST</name>
<dbReference type="SUPFAM" id="SSF57610">
    <property type="entry name" value="Thyroglobulin type-1 domain"/>
    <property type="match status" value="1"/>
</dbReference>
<feature type="signal peptide" evidence="5">
    <location>
        <begin position="1"/>
        <end position="17"/>
    </location>
</feature>
<dbReference type="SMART" id="SM00211">
    <property type="entry name" value="TY"/>
    <property type="match status" value="1"/>
</dbReference>
<sequence length="182" mass="19496">MLRYLLPCFLLVKLSLAIVCPPTVCDGVKQPLLDCKGGIIQGGGFCGCTDICARVHGEDCEVNAFLGIPNTAQCDEGLTCIPFLLEGSATGHKCVNNSLLGEDGGSTLFVSRRGLNCNTACQRKSLMCTFSMVIYQGQWFSKCDELGNFLPQQCDNTGHCFCVDTFTGAVQEDTKVLGSAQC</sequence>
<evidence type="ECO:0000256" key="4">
    <source>
        <dbReference type="PROSITE-ProRule" id="PRU00500"/>
    </source>
</evidence>
<reference evidence="7" key="1">
    <citation type="journal article" date="2023" name="G3 (Bethesda)">
        <title>A reference genome for the long-term kleptoplast-retaining sea slug Elysia crispata morphotype clarki.</title>
        <authorList>
            <person name="Eastman K.E."/>
            <person name="Pendleton A.L."/>
            <person name="Shaikh M.A."/>
            <person name="Suttiyut T."/>
            <person name="Ogas R."/>
            <person name="Tomko P."/>
            <person name="Gavelis G."/>
            <person name="Widhalm J.R."/>
            <person name="Wisecaver J.H."/>
        </authorList>
    </citation>
    <scope>NUCLEOTIDE SEQUENCE</scope>
    <source>
        <strain evidence="7">ECLA1</strain>
    </source>
</reference>
<evidence type="ECO:0000256" key="2">
    <source>
        <dbReference type="ARBA" id="ARBA00022525"/>
    </source>
</evidence>
<dbReference type="EMBL" id="JAWDGP010001368">
    <property type="protein sequence ID" value="KAK3792514.1"/>
    <property type="molecule type" value="Genomic_DNA"/>
</dbReference>
<gene>
    <name evidence="7" type="ORF">RRG08_017783</name>
</gene>
<dbReference type="SUPFAM" id="SSF57184">
    <property type="entry name" value="Growth factor receptor domain"/>
    <property type="match status" value="1"/>
</dbReference>
<dbReference type="PROSITE" id="PS00484">
    <property type="entry name" value="THYROGLOBULIN_1_1"/>
    <property type="match status" value="1"/>
</dbReference>
<evidence type="ECO:0000256" key="1">
    <source>
        <dbReference type="ARBA" id="ARBA00004613"/>
    </source>
</evidence>
<dbReference type="Pfam" id="PF00086">
    <property type="entry name" value="Thyroglobulin_1"/>
    <property type="match status" value="1"/>
</dbReference>
<evidence type="ECO:0000313" key="8">
    <source>
        <dbReference type="Proteomes" id="UP001283361"/>
    </source>
</evidence>
<dbReference type="Proteomes" id="UP001283361">
    <property type="component" value="Unassembled WGS sequence"/>
</dbReference>